<dbReference type="SUPFAM" id="SSF81383">
    <property type="entry name" value="F-box domain"/>
    <property type="match status" value="1"/>
</dbReference>
<dbReference type="SMART" id="SM00256">
    <property type="entry name" value="FBOX"/>
    <property type="match status" value="1"/>
</dbReference>
<dbReference type="GeneID" id="104752702"/>
<dbReference type="SUPFAM" id="SSF52058">
    <property type="entry name" value="L domain-like"/>
    <property type="match status" value="1"/>
</dbReference>
<dbReference type="Gene3D" id="3.80.10.10">
    <property type="entry name" value="Ribonuclease Inhibitor"/>
    <property type="match status" value="1"/>
</dbReference>
<dbReference type="PANTHER" id="PTHR31900">
    <property type="entry name" value="F-BOX/RNI SUPERFAMILY PROTEIN-RELATED"/>
    <property type="match status" value="1"/>
</dbReference>
<dbReference type="InterPro" id="IPR036047">
    <property type="entry name" value="F-box-like_dom_sf"/>
</dbReference>
<dbReference type="PANTHER" id="PTHR31900:SF32">
    <property type="entry name" value="F-BOX_RNI_FBD-LIKE DOMAIN PROTEIN"/>
    <property type="match status" value="1"/>
</dbReference>
<evidence type="ECO:0000313" key="2">
    <source>
        <dbReference type="Proteomes" id="UP000694864"/>
    </source>
</evidence>
<accession>A0ABM1R319</accession>
<dbReference type="Gene3D" id="1.20.1280.50">
    <property type="match status" value="1"/>
</dbReference>
<dbReference type="InterPro" id="IPR053781">
    <property type="entry name" value="F-box_AtFBL13-like"/>
</dbReference>
<dbReference type="CDD" id="cd22160">
    <property type="entry name" value="F-box_AtFBL13-like"/>
    <property type="match status" value="1"/>
</dbReference>
<evidence type="ECO:0000313" key="3">
    <source>
        <dbReference type="RefSeq" id="XP_019093407.1"/>
    </source>
</evidence>
<dbReference type="InterPro" id="IPR001810">
    <property type="entry name" value="F-box_dom"/>
</dbReference>
<dbReference type="Pfam" id="PF00646">
    <property type="entry name" value="F-box"/>
    <property type="match status" value="1"/>
</dbReference>
<feature type="domain" description="F-box" evidence="1">
    <location>
        <begin position="34"/>
        <end position="74"/>
    </location>
</feature>
<dbReference type="RefSeq" id="XP_019093407.1">
    <property type="nucleotide sequence ID" value="XM_019237862.1"/>
</dbReference>
<dbReference type="InterPro" id="IPR032675">
    <property type="entry name" value="LRR_dom_sf"/>
</dbReference>
<organism evidence="2 3">
    <name type="scientific">Camelina sativa</name>
    <name type="common">False flax</name>
    <name type="synonym">Myagrum sativum</name>
    <dbReference type="NCBI Taxonomy" id="90675"/>
    <lineage>
        <taxon>Eukaryota</taxon>
        <taxon>Viridiplantae</taxon>
        <taxon>Streptophyta</taxon>
        <taxon>Embryophyta</taxon>
        <taxon>Tracheophyta</taxon>
        <taxon>Spermatophyta</taxon>
        <taxon>Magnoliopsida</taxon>
        <taxon>eudicotyledons</taxon>
        <taxon>Gunneridae</taxon>
        <taxon>Pentapetalae</taxon>
        <taxon>rosids</taxon>
        <taxon>malvids</taxon>
        <taxon>Brassicales</taxon>
        <taxon>Brassicaceae</taxon>
        <taxon>Camelineae</taxon>
        <taxon>Camelina</taxon>
    </lineage>
</organism>
<protein>
    <submittedName>
        <fullName evidence="3">F-box/LRR-repeat protein At3g18150</fullName>
    </submittedName>
</protein>
<dbReference type="Pfam" id="PF23622">
    <property type="entry name" value="LRR_At1g61320_AtMIF1"/>
    <property type="match status" value="1"/>
</dbReference>
<gene>
    <name evidence="3" type="primary">LOC104752702</name>
</gene>
<reference evidence="3" key="2">
    <citation type="submission" date="2025-08" db="UniProtKB">
        <authorList>
            <consortium name="RefSeq"/>
        </authorList>
    </citation>
    <scope>IDENTIFICATION</scope>
    <source>
        <tissue evidence="3">Leaf</tissue>
    </source>
</reference>
<name>A0ABM1R319_CAMSA</name>
<evidence type="ECO:0000259" key="1">
    <source>
        <dbReference type="SMART" id="SM00256"/>
    </source>
</evidence>
<proteinExistence type="predicted"/>
<dbReference type="InterPro" id="IPR055357">
    <property type="entry name" value="LRR_At1g61320_AtMIF1"/>
</dbReference>
<dbReference type="Proteomes" id="UP000694864">
    <property type="component" value="Chromosome 16"/>
</dbReference>
<reference evidence="2" key="1">
    <citation type="journal article" date="2014" name="Nat. Commun.">
        <title>The emerging biofuel crop Camelina sativa retains a highly undifferentiated hexaploid genome structure.</title>
        <authorList>
            <person name="Kagale S."/>
            <person name="Koh C."/>
            <person name="Nixon J."/>
            <person name="Bollina V."/>
            <person name="Clarke W.E."/>
            <person name="Tuteja R."/>
            <person name="Spillane C."/>
            <person name="Robinson S.J."/>
            <person name="Links M.G."/>
            <person name="Clarke C."/>
            <person name="Higgins E.E."/>
            <person name="Huebert T."/>
            <person name="Sharpe A.G."/>
            <person name="Parkin I.A."/>
        </authorList>
    </citation>
    <scope>NUCLEOTIDE SEQUENCE [LARGE SCALE GENOMIC DNA]</scope>
    <source>
        <strain evidence="2">cv. DH55</strain>
    </source>
</reference>
<sequence>MAHESSTAASSLPILCNDHLRGDHLRNIDLISSLPDGILQHILFFVPTQLAMTTCVLSRRWRHVWSDSPFLSFVDSSMPPGNAAWIKEPLTRCTAPKMIKFHLKTRMYHTVADMDRWMEFAMSRNVENLSFYVSQNCNYHYNYNMPDIFYNNSSIKQLSFELPSVCMILSCSVSWTSLKKLSLTYSSISDESVAKILCGCPILESLKLNRCRNVWVLDLSKSLGVRTLEITCSRFMSEPMQIVAPHVHSLRMHNHQFPCALVDVSSLTEAKVDVSRHSGRETINDSLFQSLHEMLQKFENAEKLNFGCNFLQLTCADGLVFMRPV</sequence>
<dbReference type="InterPro" id="IPR050232">
    <property type="entry name" value="FBL13/AtMIF1-like"/>
</dbReference>
<keyword evidence="2" id="KW-1185">Reference proteome</keyword>